<gene>
    <name evidence="2" type="ORF">T552_03439</name>
</gene>
<name>A0A0W4ZAY7_PNEC8</name>
<evidence type="ECO:0000313" key="2">
    <source>
        <dbReference type="EMBL" id="KTW25578.1"/>
    </source>
</evidence>
<dbReference type="OrthoDB" id="992776at2759"/>
<reference evidence="3" key="1">
    <citation type="journal article" date="2016" name="Nat. Commun.">
        <title>Genome analysis of three Pneumocystis species reveals adaptation mechanisms to life exclusively in mammalian hosts.</title>
        <authorList>
            <person name="Ma L."/>
            <person name="Chen Z."/>
            <person name="Huang D.W."/>
            <person name="Kutty G."/>
            <person name="Ishihara M."/>
            <person name="Wang H."/>
            <person name="Abouelleil A."/>
            <person name="Bishop L."/>
            <person name="Davey E."/>
            <person name="Deng R."/>
            <person name="Deng X."/>
            <person name="Fan L."/>
            <person name="Fantoni G."/>
            <person name="Fitzgerald M."/>
            <person name="Gogineni E."/>
            <person name="Goldberg J.M."/>
            <person name="Handley G."/>
            <person name="Hu X."/>
            <person name="Huber C."/>
            <person name="Jiao X."/>
            <person name="Jones K."/>
            <person name="Levin J.Z."/>
            <person name="Liu Y."/>
            <person name="Macdonald P."/>
            <person name="Melnikov A."/>
            <person name="Raley C."/>
            <person name="Sassi M."/>
            <person name="Sherman B.T."/>
            <person name="Song X."/>
            <person name="Sykes S."/>
            <person name="Tran B."/>
            <person name="Walsh L."/>
            <person name="Xia Y."/>
            <person name="Yang J."/>
            <person name="Young S."/>
            <person name="Zeng Q."/>
            <person name="Zheng X."/>
            <person name="Stephens R."/>
            <person name="Nusbaum C."/>
            <person name="Birren B.W."/>
            <person name="Azadi P."/>
            <person name="Lempicki R.A."/>
            <person name="Cuomo C.A."/>
            <person name="Kovacs J.A."/>
        </authorList>
    </citation>
    <scope>NUCLEOTIDE SEQUENCE [LARGE SCALE GENOMIC DNA]</scope>
    <source>
        <strain evidence="3">B80</strain>
    </source>
</reference>
<dbReference type="AlphaFoldDB" id="A0A0W4ZAY7"/>
<dbReference type="PANTHER" id="PTHR46100:SF4">
    <property type="entry name" value="USPA DOMAIN-CONTAINING PROTEIN"/>
    <property type="match status" value="1"/>
</dbReference>
<comment type="caution">
    <text evidence="2">The sequence shown here is derived from an EMBL/GenBank/DDBJ whole genome shotgun (WGS) entry which is preliminary data.</text>
</comment>
<evidence type="ECO:0000259" key="1">
    <source>
        <dbReference type="Pfam" id="PF00582"/>
    </source>
</evidence>
<dbReference type="PRINTS" id="PR01438">
    <property type="entry name" value="UNVRSLSTRESS"/>
</dbReference>
<dbReference type="Pfam" id="PF00582">
    <property type="entry name" value="Usp"/>
    <property type="match status" value="1"/>
</dbReference>
<protein>
    <recommendedName>
        <fullName evidence="1">UspA domain-containing protein</fullName>
    </recommendedName>
</protein>
<organism evidence="2 3">
    <name type="scientific">Pneumocystis carinii (strain B80)</name>
    <name type="common">Rat pneumocystis pneumonia agent</name>
    <name type="synonym">Pneumocystis carinii f. sp. carinii</name>
    <dbReference type="NCBI Taxonomy" id="1408658"/>
    <lineage>
        <taxon>Eukaryota</taxon>
        <taxon>Fungi</taxon>
        <taxon>Dikarya</taxon>
        <taxon>Ascomycota</taxon>
        <taxon>Taphrinomycotina</taxon>
        <taxon>Pneumocystomycetes</taxon>
        <taxon>Pneumocystaceae</taxon>
        <taxon>Pneumocystis</taxon>
    </lineage>
</organism>
<dbReference type="CDD" id="cd23659">
    <property type="entry name" value="USP_At3g01520-like"/>
    <property type="match status" value="1"/>
</dbReference>
<dbReference type="EMBL" id="LFVZ01000017">
    <property type="protein sequence ID" value="KTW25578.1"/>
    <property type="molecule type" value="Genomic_DNA"/>
</dbReference>
<sequence>MVFDAAKPIKKNKSFSSMELVLDEERKEILKFLETREMRLSTGLKNKCFLENDLGAGFRSDINLSNTLNVSSLSRGSGFLNELSSIFTKSSKKFDRNDPIESNSHDGECFDNYIRSASPYLNSTVNELESLSLSNSLEIQGKKNPVNPTKDTYHSSMLPSRISKNITNKIHTSKNALKSKEPNIFSQTNMNFSLEQEINADEDRRSQNMKIDMGTIIFTEDRTIRTIKRGEYPSSFSGSRRIRSYLVSIDLSSESLYALEWAIGTIVRDYDIMMIVEAIDKDDKDDKGIMELEKERLAAMEEICQITQKLLKKTKLILQIEIEIIHHKTPKHLLTEMIDYLEPTLVILGSRGCSSLKGVILGSFSNYIVNKSSVPVMVARKKPRKLKSKYAVFGTNIRMANNLFTKTIVD</sequence>
<feature type="domain" description="UspA" evidence="1">
    <location>
        <begin position="246"/>
        <end position="380"/>
    </location>
</feature>
<dbReference type="InterPro" id="IPR006015">
    <property type="entry name" value="Universal_stress_UspA"/>
</dbReference>
<dbReference type="InterPro" id="IPR006016">
    <property type="entry name" value="UspA"/>
</dbReference>
<evidence type="ECO:0000313" key="3">
    <source>
        <dbReference type="Proteomes" id="UP000054454"/>
    </source>
</evidence>
<keyword evidence="3" id="KW-1185">Reference proteome</keyword>
<dbReference type="Proteomes" id="UP000054454">
    <property type="component" value="Unassembled WGS sequence"/>
</dbReference>
<dbReference type="InterPro" id="IPR014729">
    <property type="entry name" value="Rossmann-like_a/b/a_fold"/>
</dbReference>
<proteinExistence type="predicted"/>
<dbReference type="SUPFAM" id="SSF52402">
    <property type="entry name" value="Adenine nucleotide alpha hydrolases-like"/>
    <property type="match status" value="1"/>
</dbReference>
<dbReference type="PANTHER" id="PTHR46100">
    <property type="entry name" value="IMP2'P"/>
    <property type="match status" value="1"/>
</dbReference>
<dbReference type="Gene3D" id="3.40.50.620">
    <property type="entry name" value="HUPs"/>
    <property type="match status" value="1"/>
</dbReference>
<dbReference type="RefSeq" id="XP_018224193.1">
    <property type="nucleotide sequence ID" value="XM_018371942.1"/>
</dbReference>
<dbReference type="GeneID" id="28938145"/>
<accession>A0A0W4ZAY7</accession>
<dbReference type="VEuPathDB" id="FungiDB:T552_03439"/>